<dbReference type="AlphaFoldDB" id="A0A024QAN1"/>
<feature type="transmembrane region" description="Helical" evidence="6">
    <location>
        <begin position="308"/>
        <end position="330"/>
    </location>
</feature>
<comment type="subcellular location">
    <subcellularLocation>
        <location evidence="1">Cell membrane</location>
        <topology evidence="1">Multi-pass membrane protein</topology>
    </subcellularLocation>
</comment>
<dbReference type="GO" id="GO:0022857">
    <property type="term" value="F:transmembrane transporter activity"/>
    <property type="evidence" value="ECO:0007669"/>
    <property type="project" value="InterPro"/>
</dbReference>
<dbReference type="PANTHER" id="PTHR23523">
    <property type="match status" value="1"/>
</dbReference>
<feature type="transmembrane region" description="Helical" evidence="6">
    <location>
        <begin position="283"/>
        <end position="302"/>
    </location>
</feature>
<feature type="transmembrane region" description="Helical" evidence="6">
    <location>
        <begin position="372"/>
        <end position="393"/>
    </location>
</feature>
<dbReference type="CDD" id="cd17339">
    <property type="entry name" value="MFS_NIMT_CynX_like"/>
    <property type="match status" value="1"/>
</dbReference>
<comment type="caution">
    <text evidence="8">The sequence shown here is derived from an EMBL/GenBank/DDBJ whole genome shotgun (WGS) entry which is preliminary data.</text>
</comment>
<feature type="transmembrane region" description="Helical" evidence="6">
    <location>
        <begin position="350"/>
        <end position="366"/>
    </location>
</feature>
<feature type="transmembrane region" description="Helical" evidence="6">
    <location>
        <begin position="252"/>
        <end position="271"/>
    </location>
</feature>
<dbReference type="InterPro" id="IPR011701">
    <property type="entry name" value="MFS"/>
</dbReference>
<keyword evidence="3 6" id="KW-0812">Transmembrane</keyword>
<dbReference type="InterPro" id="IPR020846">
    <property type="entry name" value="MFS_dom"/>
</dbReference>
<dbReference type="InterPro" id="IPR036259">
    <property type="entry name" value="MFS_trans_sf"/>
</dbReference>
<dbReference type="PROSITE" id="PS50850">
    <property type="entry name" value="MFS"/>
    <property type="match status" value="1"/>
</dbReference>
<name>A0A024QAN1_9BACI</name>
<evidence type="ECO:0000313" key="8">
    <source>
        <dbReference type="EMBL" id="CDQ38966.1"/>
    </source>
</evidence>
<keyword evidence="5 6" id="KW-0472">Membrane</keyword>
<evidence type="ECO:0000256" key="2">
    <source>
        <dbReference type="ARBA" id="ARBA00022448"/>
    </source>
</evidence>
<reference evidence="9" key="2">
    <citation type="submission" date="2014-05" db="EMBL/GenBank/DDBJ databases">
        <title>Draft genome sequence of Virgibacillus massiliensis Vm-5.</title>
        <authorList>
            <person name="Khelaifia S."/>
            <person name="Croce O."/>
            <person name="Lagier J.C."/>
            <person name="Raoult D."/>
        </authorList>
    </citation>
    <scope>NUCLEOTIDE SEQUENCE [LARGE SCALE GENOMIC DNA]</scope>
    <source>
        <strain evidence="9">Vm-5</strain>
    </source>
</reference>
<dbReference type="SUPFAM" id="SSF103473">
    <property type="entry name" value="MFS general substrate transporter"/>
    <property type="match status" value="1"/>
</dbReference>
<dbReference type="GO" id="GO:0005886">
    <property type="term" value="C:plasma membrane"/>
    <property type="evidence" value="ECO:0007669"/>
    <property type="project" value="UniProtKB-SubCell"/>
</dbReference>
<sequence length="402" mass="43526">METQQLNQQKPAFYQILLVTGIVVIAFNLRPSITSVGPIIGTIRDQLNLSNGSVGFLTSLPLIAFAIMSPLVPKISNRYTNERVMLIGLIVLFIGVSLRSLSVIFFLFAGTLLIGFGIAICNVLLPSVIKEKFPAKVGIMTSVYSTIMGGFAATASGLSVPIASGLNLGWQIALFVWAVPALIGIIVWGYLVKKRANERSLYHYVQPVSNRIWKSPLAWQVAGFMGFQSFLFYVTISWLPEILHASGFTVNTAGWMLSIMQFIGVPASFIVPMLAGKFRSQQGLVLIMGLFSVTGYTALLFGESSFMLILSVVLIGVALGGTFPLALTILSLRARNGIEAAQLSGMAQSFGYILAAFGPFSIGFLYDQTHTWGIPLITLVTIAIIVILFGMGAGRDKFVFDE</sequence>
<feature type="transmembrane region" description="Helical" evidence="6">
    <location>
        <begin position="137"/>
        <end position="162"/>
    </location>
</feature>
<dbReference type="InterPro" id="IPR052524">
    <property type="entry name" value="MFS_Cyanate_Porter"/>
</dbReference>
<proteinExistence type="predicted"/>
<dbReference type="PANTHER" id="PTHR23523:SF2">
    <property type="entry name" value="2-NITROIMIDAZOLE TRANSPORTER"/>
    <property type="match status" value="1"/>
</dbReference>
<feature type="transmembrane region" description="Helical" evidence="6">
    <location>
        <begin position="12"/>
        <end position="33"/>
    </location>
</feature>
<gene>
    <name evidence="8" type="primary">yycB_1</name>
    <name evidence="8" type="ORF">BN990_01246</name>
</gene>
<feature type="domain" description="Major facilitator superfamily (MFS) profile" evidence="7">
    <location>
        <begin position="16"/>
        <end position="398"/>
    </location>
</feature>
<keyword evidence="2" id="KW-0813">Transport</keyword>
<evidence type="ECO:0000256" key="5">
    <source>
        <dbReference type="ARBA" id="ARBA00023136"/>
    </source>
</evidence>
<accession>A0A024QAN1</accession>
<organism evidence="8 9">
    <name type="scientific">Virgibacillus massiliensis</name>
    <dbReference type="NCBI Taxonomy" id="1462526"/>
    <lineage>
        <taxon>Bacteria</taxon>
        <taxon>Bacillati</taxon>
        <taxon>Bacillota</taxon>
        <taxon>Bacilli</taxon>
        <taxon>Bacillales</taxon>
        <taxon>Bacillaceae</taxon>
        <taxon>Virgibacillus</taxon>
    </lineage>
</organism>
<feature type="transmembrane region" description="Helical" evidence="6">
    <location>
        <begin position="168"/>
        <end position="191"/>
    </location>
</feature>
<evidence type="ECO:0000256" key="6">
    <source>
        <dbReference type="SAM" id="Phobius"/>
    </source>
</evidence>
<protein>
    <submittedName>
        <fullName evidence="8">Putative transporter YycB</fullName>
    </submittedName>
</protein>
<dbReference type="eggNOG" id="COG2807">
    <property type="taxonomic scope" value="Bacteria"/>
</dbReference>
<feature type="transmembrane region" description="Helical" evidence="6">
    <location>
        <begin position="53"/>
        <end position="72"/>
    </location>
</feature>
<dbReference type="STRING" id="1462526.BN990_01246"/>
<feature type="transmembrane region" description="Helical" evidence="6">
    <location>
        <begin position="84"/>
        <end position="101"/>
    </location>
</feature>
<dbReference type="EMBL" id="CCDP010000001">
    <property type="protein sequence ID" value="CDQ38966.1"/>
    <property type="molecule type" value="Genomic_DNA"/>
</dbReference>
<evidence type="ECO:0000259" key="7">
    <source>
        <dbReference type="PROSITE" id="PS50850"/>
    </source>
</evidence>
<dbReference type="Proteomes" id="UP000028875">
    <property type="component" value="Unassembled WGS sequence"/>
</dbReference>
<keyword evidence="4 6" id="KW-1133">Transmembrane helix</keyword>
<keyword evidence="9" id="KW-1185">Reference proteome</keyword>
<dbReference type="Gene3D" id="1.20.1250.20">
    <property type="entry name" value="MFS general substrate transporter like domains"/>
    <property type="match status" value="1"/>
</dbReference>
<feature type="transmembrane region" description="Helical" evidence="6">
    <location>
        <begin position="217"/>
        <end position="240"/>
    </location>
</feature>
<evidence type="ECO:0000256" key="4">
    <source>
        <dbReference type="ARBA" id="ARBA00022989"/>
    </source>
</evidence>
<feature type="transmembrane region" description="Helical" evidence="6">
    <location>
        <begin position="107"/>
        <end position="125"/>
    </location>
</feature>
<dbReference type="Pfam" id="PF07690">
    <property type="entry name" value="MFS_1"/>
    <property type="match status" value="1"/>
</dbReference>
<dbReference type="RefSeq" id="WP_038242935.1">
    <property type="nucleotide sequence ID" value="NZ_BNER01000003.1"/>
</dbReference>
<evidence type="ECO:0000313" key="9">
    <source>
        <dbReference type="Proteomes" id="UP000028875"/>
    </source>
</evidence>
<reference evidence="8 9" key="1">
    <citation type="submission" date="2014-03" db="EMBL/GenBank/DDBJ databases">
        <authorList>
            <person name="Urmite Genomes U."/>
        </authorList>
    </citation>
    <scope>NUCLEOTIDE SEQUENCE [LARGE SCALE GENOMIC DNA]</scope>
    <source>
        <strain evidence="8 9">Vm-5</strain>
    </source>
</reference>
<evidence type="ECO:0000256" key="3">
    <source>
        <dbReference type="ARBA" id="ARBA00022692"/>
    </source>
</evidence>
<evidence type="ECO:0000256" key="1">
    <source>
        <dbReference type="ARBA" id="ARBA00004651"/>
    </source>
</evidence>